<evidence type="ECO:0000256" key="3">
    <source>
        <dbReference type="ARBA" id="ARBA00023027"/>
    </source>
</evidence>
<evidence type="ECO:0000259" key="5">
    <source>
        <dbReference type="Pfam" id="PF00389"/>
    </source>
</evidence>
<comment type="caution">
    <text evidence="7">The sequence shown here is derived from an EMBL/GenBank/DDBJ whole genome shotgun (WGS) entry which is preliminary data.</text>
</comment>
<evidence type="ECO:0000313" key="8">
    <source>
        <dbReference type="Proteomes" id="UP000316406"/>
    </source>
</evidence>
<accession>A0A556CBZ8</accession>
<evidence type="ECO:0000256" key="1">
    <source>
        <dbReference type="ARBA" id="ARBA00005854"/>
    </source>
</evidence>
<evidence type="ECO:0000256" key="2">
    <source>
        <dbReference type="ARBA" id="ARBA00023002"/>
    </source>
</evidence>
<dbReference type="InterPro" id="IPR050857">
    <property type="entry name" value="D-2-hydroxyacid_DH"/>
</dbReference>
<dbReference type="SUPFAM" id="SSF51735">
    <property type="entry name" value="NAD(P)-binding Rossmann-fold domains"/>
    <property type="match status" value="1"/>
</dbReference>
<evidence type="ECO:0000313" key="7">
    <source>
        <dbReference type="EMBL" id="TSI14964.1"/>
    </source>
</evidence>
<dbReference type="OrthoDB" id="117809at2"/>
<dbReference type="Pfam" id="PF02826">
    <property type="entry name" value="2-Hacid_dh_C"/>
    <property type="match status" value="1"/>
</dbReference>
<dbReference type="Proteomes" id="UP000316406">
    <property type="component" value="Unassembled WGS sequence"/>
</dbReference>
<organism evidence="7 8">
    <name type="scientific">Brevibacterium aurantiacum</name>
    <dbReference type="NCBI Taxonomy" id="273384"/>
    <lineage>
        <taxon>Bacteria</taxon>
        <taxon>Bacillati</taxon>
        <taxon>Actinomycetota</taxon>
        <taxon>Actinomycetes</taxon>
        <taxon>Micrococcales</taxon>
        <taxon>Brevibacteriaceae</taxon>
        <taxon>Brevibacterium</taxon>
    </lineage>
</organism>
<dbReference type="Gene3D" id="3.40.50.720">
    <property type="entry name" value="NAD(P)-binding Rossmann-like Domain"/>
    <property type="match status" value="2"/>
</dbReference>
<dbReference type="EMBL" id="VLTK01000007">
    <property type="protein sequence ID" value="TSI14964.1"/>
    <property type="molecule type" value="Genomic_DNA"/>
</dbReference>
<feature type="domain" description="D-isomer specific 2-hydroxyacid dehydrogenase catalytic" evidence="5">
    <location>
        <begin position="32"/>
        <end position="313"/>
    </location>
</feature>
<dbReference type="GO" id="GO:0016616">
    <property type="term" value="F:oxidoreductase activity, acting on the CH-OH group of donors, NAD or NADP as acceptor"/>
    <property type="evidence" value="ECO:0007669"/>
    <property type="project" value="InterPro"/>
</dbReference>
<keyword evidence="8" id="KW-1185">Reference proteome</keyword>
<keyword evidence="2 4" id="KW-0560">Oxidoreductase</keyword>
<evidence type="ECO:0000256" key="4">
    <source>
        <dbReference type="RuleBase" id="RU003719"/>
    </source>
</evidence>
<dbReference type="Pfam" id="PF00389">
    <property type="entry name" value="2-Hacid_dh"/>
    <property type="match status" value="1"/>
</dbReference>
<feature type="domain" description="D-isomer specific 2-hydroxyacid dehydrogenase NAD-binding" evidence="6">
    <location>
        <begin position="112"/>
        <end position="282"/>
    </location>
</feature>
<reference evidence="7 8" key="1">
    <citation type="submission" date="2019-07" db="EMBL/GenBank/DDBJ databases">
        <title>Draft genome sequence of Brevibacterium aurantiacum XU54 isolated from Xinjiang China.</title>
        <authorList>
            <person name="Xu X."/>
        </authorList>
    </citation>
    <scope>NUCLEOTIDE SEQUENCE [LARGE SCALE GENOMIC DNA]</scope>
    <source>
        <strain evidence="7 8">XU54</strain>
    </source>
</reference>
<name>A0A556CBZ8_BREAU</name>
<dbReference type="RefSeq" id="WP_143923011.1">
    <property type="nucleotide sequence ID" value="NZ_VLTK01000007.1"/>
</dbReference>
<dbReference type="InterPro" id="IPR006139">
    <property type="entry name" value="D-isomer_2_OHA_DH_cat_dom"/>
</dbReference>
<dbReference type="PANTHER" id="PTHR42789:SF1">
    <property type="entry name" value="D-ISOMER SPECIFIC 2-HYDROXYACID DEHYDROGENASE FAMILY PROTEIN (AFU_ORTHOLOGUE AFUA_6G10090)"/>
    <property type="match status" value="1"/>
</dbReference>
<dbReference type="InterPro" id="IPR006140">
    <property type="entry name" value="D-isomer_DH_NAD-bd"/>
</dbReference>
<proteinExistence type="inferred from homology"/>
<protein>
    <submittedName>
        <fullName evidence="7">Hydroxyacid dehydrogenase</fullName>
    </submittedName>
</protein>
<comment type="similarity">
    <text evidence="1 4">Belongs to the D-isomer specific 2-hydroxyacid dehydrogenase family.</text>
</comment>
<dbReference type="AlphaFoldDB" id="A0A556CBZ8"/>
<dbReference type="InterPro" id="IPR036291">
    <property type="entry name" value="NAD(P)-bd_dom_sf"/>
</dbReference>
<dbReference type="SUPFAM" id="SSF52283">
    <property type="entry name" value="Formate/glycerate dehydrogenase catalytic domain-like"/>
    <property type="match status" value="1"/>
</dbReference>
<dbReference type="GO" id="GO:0051287">
    <property type="term" value="F:NAD binding"/>
    <property type="evidence" value="ECO:0007669"/>
    <property type="project" value="InterPro"/>
</dbReference>
<dbReference type="CDD" id="cd12172">
    <property type="entry name" value="PGDH_like_2"/>
    <property type="match status" value="1"/>
</dbReference>
<sequence length="318" mass="33373">MRLRVLTPSFGKFSVAPRDRADSLSLELEHRTENHPKSGRELITALDGAEAVLVGLDRMDAEVFAGCPDLKVIAKHGAGVDNIDLEAAAAAGVTVVNTPGANADAVADLTMGFLLMGARRIREAEESLRSGRWDVFFGTELSGKQLGILGFGRIGRAVAKRARSFDLQIAAYDPFVPDEAIAAAGAQPQSLAEVVAGSDFLTLHLPGGEEPLLSAQHIESMPRGAGLINAARGGLIDEAALVSALHDGRLAFAALDAFAAEPPPTDDPLLQAPNLIATPHIGAYSDIANANMGTWAVEDVVRVLQGQEPRFPVAAPLL</sequence>
<keyword evidence="3" id="KW-0520">NAD</keyword>
<evidence type="ECO:0000259" key="6">
    <source>
        <dbReference type="Pfam" id="PF02826"/>
    </source>
</evidence>
<dbReference type="PANTHER" id="PTHR42789">
    <property type="entry name" value="D-ISOMER SPECIFIC 2-HYDROXYACID DEHYDROGENASE FAMILY PROTEIN (AFU_ORTHOLOGUE AFUA_6G10090)"/>
    <property type="match status" value="1"/>
</dbReference>
<gene>
    <name evidence="7" type="ORF">FO013_13055</name>
</gene>